<evidence type="ECO:0000313" key="3">
    <source>
        <dbReference type="Proteomes" id="UP000070501"/>
    </source>
</evidence>
<keyword evidence="1" id="KW-0812">Transmembrane</keyword>
<dbReference type="Proteomes" id="UP000070501">
    <property type="component" value="Unassembled WGS sequence"/>
</dbReference>
<dbReference type="AlphaFoldDB" id="A0A136JFE1"/>
<gene>
    <name evidence="2" type="ORF">Micbo1qcDRAFT_29320</name>
</gene>
<keyword evidence="1" id="KW-1133">Transmembrane helix</keyword>
<name>A0A136JFE1_9PEZI</name>
<proteinExistence type="predicted"/>
<sequence length="133" mass="14734">MTPGEGHVRGGECSLCGLYAARVRMGNLRCWVFRVYNLGAVYRCWCCCSSPLSSLLFSRSLDFLASALFCHVSWSLCADHRNAGDVLLRVCRVRNVVADLCVVIIVVTICVCCVVSVVEVREICRCRYIGFVG</sequence>
<keyword evidence="3" id="KW-1185">Reference proteome</keyword>
<dbReference type="EMBL" id="KQ964246">
    <property type="protein sequence ID" value="KXJ95859.1"/>
    <property type="molecule type" value="Genomic_DNA"/>
</dbReference>
<evidence type="ECO:0000256" key="1">
    <source>
        <dbReference type="SAM" id="Phobius"/>
    </source>
</evidence>
<feature type="transmembrane region" description="Helical" evidence="1">
    <location>
        <begin position="96"/>
        <end position="118"/>
    </location>
</feature>
<protein>
    <submittedName>
        <fullName evidence="2">Uncharacterized protein</fullName>
    </submittedName>
</protein>
<organism evidence="2 3">
    <name type="scientific">Microdochium bolleyi</name>
    <dbReference type="NCBI Taxonomy" id="196109"/>
    <lineage>
        <taxon>Eukaryota</taxon>
        <taxon>Fungi</taxon>
        <taxon>Dikarya</taxon>
        <taxon>Ascomycota</taxon>
        <taxon>Pezizomycotina</taxon>
        <taxon>Sordariomycetes</taxon>
        <taxon>Xylariomycetidae</taxon>
        <taxon>Xylariales</taxon>
        <taxon>Microdochiaceae</taxon>
        <taxon>Microdochium</taxon>
    </lineage>
</organism>
<keyword evidence="1" id="KW-0472">Membrane</keyword>
<evidence type="ECO:0000313" key="2">
    <source>
        <dbReference type="EMBL" id="KXJ95859.1"/>
    </source>
</evidence>
<dbReference type="InParanoid" id="A0A136JFE1"/>
<accession>A0A136JFE1</accession>
<reference evidence="3" key="1">
    <citation type="submission" date="2016-02" db="EMBL/GenBank/DDBJ databases">
        <title>Draft genome sequence of Microdochium bolleyi, a fungal endophyte of beachgrass.</title>
        <authorList>
            <consortium name="DOE Joint Genome Institute"/>
            <person name="David A.S."/>
            <person name="May G."/>
            <person name="Haridas S."/>
            <person name="Lim J."/>
            <person name="Wang M."/>
            <person name="Labutti K."/>
            <person name="Lipzen A."/>
            <person name="Barry K."/>
            <person name="Grigoriev I.V."/>
        </authorList>
    </citation>
    <scope>NUCLEOTIDE SEQUENCE [LARGE SCALE GENOMIC DNA]</scope>
    <source>
        <strain evidence="3">J235TASD1</strain>
    </source>
</reference>